<dbReference type="SMART" id="SM00192">
    <property type="entry name" value="LDLa"/>
    <property type="match status" value="4"/>
</dbReference>
<feature type="disulfide bond" evidence="5">
    <location>
        <begin position="118"/>
        <end position="133"/>
    </location>
</feature>
<feature type="disulfide bond" evidence="5">
    <location>
        <begin position="47"/>
        <end position="65"/>
    </location>
</feature>
<dbReference type="InterPro" id="IPR018114">
    <property type="entry name" value="TRYPSIN_HIS"/>
</dbReference>
<keyword evidence="10" id="KW-1185">Reference proteome</keyword>
<dbReference type="CDD" id="cd00033">
    <property type="entry name" value="CCP"/>
    <property type="match status" value="1"/>
</dbReference>
<evidence type="ECO:0000259" key="7">
    <source>
        <dbReference type="PROSITE" id="PS50240"/>
    </source>
</evidence>
<dbReference type="InterPro" id="IPR009003">
    <property type="entry name" value="Peptidase_S1_PA"/>
</dbReference>
<keyword evidence="3 5" id="KW-1015">Disulfide bond</keyword>
<feature type="disulfide bond" evidence="5">
    <location>
        <begin position="145"/>
        <end position="163"/>
    </location>
</feature>
<dbReference type="PROSITE" id="PS50068">
    <property type="entry name" value="LDLRA_2"/>
    <property type="match status" value="4"/>
</dbReference>
<dbReference type="CDD" id="cd00190">
    <property type="entry name" value="Tryp_SPc"/>
    <property type="match status" value="1"/>
</dbReference>
<feature type="disulfide bond" evidence="5">
    <location>
        <begin position="106"/>
        <end position="124"/>
    </location>
</feature>
<dbReference type="Gene3D" id="2.40.10.10">
    <property type="entry name" value="Trypsin-like serine proteases"/>
    <property type="match status" value="1"/>
</dbReference>
<feature type="disulfide bond" evidence="5">
    <location>
        <begin position="186"/>
        <end position="204"/>
    </location>
</feature>
<dbReference type="SUPFAM" id="SSF57424">
    <property type="entry name" value="LDL receptor-like module"/>
    <property type="match status" value="4"/>
</dbReference>
<dbReference type="Gene3D" id="4.10.400.10">
    <property type="entry name" value="Low-density Lipoprotein Receptor"/>
    <property type="match status" value="4"/>
</dbReference>
<dbReference type="InterPro" id="IPR023415">
    <property type="entry name" value="LDLR_class-A_CS"/>
</dbReference>
<dbReference type="Gene3D" id="2.10.70.10">
    <property type="entry name" value="Complement Module, domain 1"/>
    <property type="match status" value="1"/>
</dbReference>
<evidence type="ECO:0000256" key="1">
    <source>
        <dbReference type="ARBA" id="ARBA00022729"/>
    </source>
</evidence>
<feature type="disulfide bond" evidence="5">
    <location>
        <begin position="40"/>
        <end position="52"/>
    </location>
</feature>
<dbReference type="SUPFAM" id="SSF57535">
    <property type="entry name" value="Complement control module/SCR domain"/>
    <property type="match status" value="1"/>
</dbReference>
<protein>
    <submittedName>
        <fullName evidence="9">Uncharacterized protein</fullName>
    </submittedName>
</protein>
<proteinExistence type="predicted"/>
<feature type="domain" description="Sushi" evidence="8">
    <location>
        <begin position="250"/>
        <end position="298"/>
    </location>
</feature>
<dbReference type="Pfam" id="PF00057">
    <property type="entry name" value="Ldl_recept_a"/>
    <property type="match status" value="4"/>
</dbReference>
<dbReference type="GO" id="GO:0006508">
    <property type="term" value="P:proteolysis"/>
    <property type="evidence" value="ECO:0007669"/>
    <property type="project" value="InterPro"/>
</dbReference>
<feature type="disulfide bond" evidence="5">
    <location>
        <begin position="179"/>
        <end position="191"/>
    </location>
</feature>
<dbReference type="PROSITE" id="PS50240">
    <property type="entry name" value="TRYPSIN_DOM"/>
    <property type="match status" value="1"/>
</dbReference>
<comment type="caution">
    <text evidence="6">Lacks conserved residue(s) required for the propagation of feature annotation.</text>
</comment>
<dbReference type="InterPro" id="IPR000436">
    <property type="entry name" value="Sushi_SCR_CCP_dom"/>
</dbReference>
<evidence type="ECO:0000313" key="9">
    <source>
        <dbReference type="EMBL" id="KAK7872587.1"/>
    </source>
</evidence>
<dbReference type="Pfam" id="PF00084">
    <property type="entry name" value="Sushi"/>
    <property type="match status" value="1"/>
</dbReference>
<keyword evidence="4" id="KW-0325">Glycoprotein</keyword>
<keyword evidence="2" id="KW-0677">Repeat</keyword>
<dbReference type="SUPFAM" id="SSF50494">
    <property type="entry name" value="Trypsin-like serine proteases"/>
    <property type="match status" value="1"/>
</dbReference>
<organism evidence="9 10">
    <name type="scientific">Gryllus longicercus</name>
    <dbReference type="NCBI Taxonomy" id="2509291"/>
    <lineage>
        <taxon>Eukaryota</taxon>
        <taxon>Metazoa</taxon>
        <taxon>Ecdysozoa</taxon>
        <taxon>Arthropoda</taxon>
        <taxon>Hexapoda</taxon>
        <taxon>Insecta</taxon>
        <taxon>Pterygota</taxon>
        <taxon>Neoptera</taxon>
        <taxon>Polyneoptera</taxon>
        <taxon>Orthoptera</taxon>
        <taxon>Ensifera</taxon>
        <taxon>Gryllidea</taxon>
        <taxon>Grylloidea</taxon>
        <taxon>Gryllidae</taxon>
        <taxon>Gryllinae</taxon>
        <taxon>Gryllus</taxon>
    </lineage>
</organism>
<dbReference type="PROSITE" id="PS50923">
    <property type="entry name" value="SUSHI"/>
    <property type="match status" value="1"/>
</dbReference>
<dbReference type="InterPro" id="IPR043504">
    <property type="entry name" value="Peptidase_S1_PA_chymotrypsin"/>
</dbReference>
<dbReference type="InterPro" id="IPR036055">
    <property type="entry name" value="LDL_receptor-like_sf"/>
</dbReference>
<dbReference type="Pfam" id="PF00089">
    <property type="entry name" value="Trypsin"/>
    <property type="match status" value="1"/>
</dbReference>
<dbReference type="InterPro" id="IPR035976">
    <property type="entry name" value="Sushi/SCR/CCP_sf"/>
</dbReference>
<feature type="disulfide bond" evidence="5">
    <location>
        <begin position="138"/>
        <end position="150"/>
    </location>
</feature>
<dbReference type="PANTHER" id="PTHR24252">
    <property type="entry name" value="ACROSIN-RELATED"/>
    <property type="match status" value="1"/>
</dbReference>
<gene>
    <name evidence="9" type="ORF">R5R35_001927</name>
</gene>
<evidence type="ECO:0000256" key="6">
    <source>
        <dbReference type="PROSITE-ProRule" id="PRU00302"/>
    </source>
</evidence>
<dbReference type="GO" id="GO:0004252">
    <property type="term" value="F:serine-type endopeptidase activity"/>
    <property type="evidence" value="ECO:0007669"/>
    <property type="project" value="InterPro"/>
</dbReference>
<dbReference type="AlphaFoldDB" id="A0AAN9W2U1"/>
<reference evidence="9 10" key="1">
    <citation type="submission" date="2024-03" db="EMBL/GenBank/DDBJ databases">
        <title>The genome assembly and annotation of the cricket Gryllus longicercus Weissman &amp; Gray.</title>
        <authorList>
            <person name="Szrajer S."/>
            <person name="Gray D."/>
            <person name="Ylla G."/>
        </authorList>
    </citation>
    <scope>NUCLEOTIDE SEQUENCE [LARGE SCALE GENOMIC DNA]</scope>
    <source>
        <strain evidence="9">DAG 2021-001</strain>
        <tissue evidence="9">Whole body minus gut</tissue>
    </source>
</reference>
<keyword evidence="6" id="KW-0768">Sushi</keyword>
<dbReference type="PANTHER" id="PTHR24252:SF7">
    <property type="entry name" value="HYALIN"/>
    <property type="match status" value="1"/>
</dbReference>
<dbReference type="CDD" id="cd00112">
    <property type="entry name" value="LDLa"/>
    <property type="match status" value="4"/>
</dbReference>
<name>A0AAN9W2U1_9ORTH</name>
<keyword evidence="1" id="KW-0732">Signal</keyword>
<dbReference type="PRINTS" id="PR00261">
    <property type="entry name" value="LDLRECEPTOR"/>
</dbReference>
<sequence length="640" mass="70860">MRLEAPLKYLVAIVFVGWNTSLCYSLPNSTSVERWKRESCGENMFKCKSGECVSAALVCNGERNCEDRSDETSETCINNVIPILASYLNPPLTSYIDQCPPQLFRCDNGNCIPQDKKCNSFRDCSDGSDEKDCKIELCRSEEFKCEDGLCISSKNVCNGIKECTDGSDETVEQCQSQRCESYHFKCEYGACIPKASACDGTVHCVDGSDENPAMCHKPTSSPTPPRVTTGCVLPSQPVNGIYHVGGCEPQSCNVSPGSTISNFAILNFTCNPGFHLSGLNIIWCSNEMWSSPFPTCSRALCPPLKNPSRYFECTESGTIVNCSEPMVPGTKATVRCENFHTAGPELSSYDIICKETGQWSNVVYSCTPECGLPNPGGLPFIANGRVAKLAEFPWHVGIFKMMGDTFKQICGGNLVTAKMIISAAHCFWVESERRVDSIKNYRIAAGKYYLQWDKRTDYFQESEIENIYVHRSFRGRVGLYDADIAVVVLTNNFVINEAVRPICLDFDRRYSEDFKAGKVGVIVGWGFTENQTQSEELHAITLPYEDRNVCIERTKESLIPYLIAHDKFCVGTNSGKSVCPGDSGGGFALKFGNGIQYYLMGVVSVGAAPQGSDECDISQYSSFTKISEYYTFIYNILYSK</sequence>
<dbReference type="Proteomes" id="UP001378592">
    <property type="component" value="Unassembled WGS sequence"/>
</dbReference>
<dbReference type="FunFam" id="4.10.400.10:FF:000034">
    <property type="entry name" value="Low-density lipoprotein receptor-related protein 2"/>
    <property type="match status" value="1"/>
</dbReference>
<dbReference type="PROSITE" id="PS01209">
    <property type="entry name" value="LDLRA_1"/>
    <property type="match status" value="3"/>
</dbReference>
<accession>A0AAN9W2U1</accession>
<evidence type="ECO:0000256" key="3">
    <source>
        <dbReference type="ARBA" id="ARBA00023157"/>
    </source>
</evidence>
<dbReference type="PROSITE" id="PS00134">
    <property type="entry name" value="TRYPSIN_HIS"/>
    <property type="match status" value="1"/>
</dbReference>
<evidence type="ECO:0000256" key="5">
    <source>
        <dbReference type="PROSITE-ProRule" id="PRU00124"/>
    </source>
</evidence>
<evidence type="ECO:0000256" key="2">
    <source>
        <dbReference type="ARBA" id="ARBA00022737"/>
    </source>
</evidence>
<evidence type="ECO:0000256" key="4">
    <source>
        <dbReference type="ARBA" id="ARBA00023180"/>
    </source>
</evidence>
<feature type="disulfide bond" evidence="5">
    <location>
        <begin position="99"/>
        <end position="111"/>
    </location>
</feature>
<feature type="domain" description="Peptidase S1" evidence="7">
    <location>
        <begin position="381"/>
        <end position="638"/>
    </location>
</feature>
<comment type="caution">
    <text evidence="9">The sequence shown here is derived from an EMBL/GenBank/DDBJ whole genome shotgun (WGS) entry which is preliminary data.</text>
</comment>
<dbReference type="InterPro" id="IPR001254">
    <property type="entry name" value="Trypsin_dom"/>
</dbReference>
<evidence type="ECO:0000259" key="8">
    <source>
        <dbReference type="PROSITE" id="PS50923"/>
    </source>
</evidence>
<dbReference type="SMART" id="SM00020">
    <property type="entry name" value="Tryp_SPc"/>
    <property type="match status" value="1"/>
</dbReference>
<dbReference type="EMBL" id="JAZDUA010000022">
    <property type="protein sequence ID" value="KAK7872587.1"/>
    <property type="molecule type" value="Genomic_DNA"/>
</dbReference>
<evidence type="ECO:0000313" key="10">
    <source>
        <dbReference type="Proteomes" id="UP001378592"/>
    </source>
</evidence>
<dbReference type="SMART" id="SM00032">
    <property type="entry name" value="CCP"/>
    <property type="match status" value="2"/>
</dbReference>
<dbReference type="InterPro" id="IPR002172">
    <property type="entry name" value="LDrepeatLR_classA_rpt"/>
</dbReference>